<accession>A0AA40CWQ0</accession>
<dbReference type="Gene3D" id="3.30.70.270">
    <property type="match status" value="1"/>
</dbReference>
<dbReference type="InterPro" id="IPR043502">
    <property type="entry name" value="DNA/RNA_pol_sf"/>
</dbReference>
<evidence type="ECO:0000313" key="4">
    <source>
        <dbReference type="Proteomes" id="UP001174997"/>
    </source>
</evidence>
<organism evidence="3 4">
    <name type="scientific">Cercophora samala</name>
    <dbReference type="NCBI Taxonomy" id="330535"/>
    <lineage>
        <taxon>Eukaryota</taxon>
        <taxon>Fungi</taxon>
        <taxon>Dikarya</taxon>
        <taxon>Ascomycota</taxon>
        <taxon>Pezizomycotina</taxon>
        <taxon>Sordariomycetes</taxon>
        <taxon>Sordariomycetidae</taxon>
        <taxon>Sordariales</taxon>
        <taxon>Lasiosphaeriaceae</taxon>
        <taxon>Cercophora</taxon>
    </lineage>
</organism>
<evidence type="ECO:0000313" key="3">
    <source>
        <dbReference type="EMBL" id="KAK0653437.1"/>
    </source>
</evidence>
<name>A0AA40CWQ0_9PEZI</name>
<gene>
    <name evidence="3" type="ORF">QBC41DRAFT_238720</name>
</gene>
<comment type="caution">
    <text evidence="3">The sequence shown here is derived from an EMBL/GenBank/DDBJ whole genome shotgun (WGS) entry which is preliminary data.</text>
</comment>
<dbReference type="SUPFAM" id="SSF56672">
    <property type="entry name" value="DNA/RNA polymerases"/>
    <property type="match status" value="1"/>
</dbReference>
<keyword evidence="4" id="KW-1185">Reference proteome</keyword>
<evidence type="ECO:0000256" key="1">
    <source>
        <dbReference type="ARBA" id="ARBA00004173"/>
    </source>
</evidence>
<feature type="non-terminal residue" evidence="3">
    <location>
        <position position="1"/>
    </location>
</feature>
<evidence type="ECO:0000256" key="2">
    <source>
        <dbReference type="ARBA" id="ARBA00023128"/>
    </source>
</evidence>
<protein>
    <submittedName>
        <fullName evidence="3">Uncharacterized protein</fullName>
    </submittedName>
</protein>
<dbReference type="Proteomes" id="UP001174997">
    <property type="component" value="Unassembled WGS sequence"/>
</dbReference>
<keyword evidence="2" id="KW-0496">Mitochondrion</keyword>
<dbReference type="GO" id="GO:0005739">
    <property type="term" value="C:mitochondrion"/>
    <property type="evidence" value="ECO:0007669"/>
    <property type="project" value="UniProtKB-SubCell"/>
</dbReference>
<sequence>ILFIRKANRLLKFYIDYCKLNVKTIKDYYLLLLIDKIISRILKVKIFFKVNI</sequence>
<dbReference type="EMBL" id="JAULSY010000281">
    <property type="protein sequence ID" value="KAK0653437.1"/>
    <property type="molecule type" value="Genomic_DNA"/>
</dbReference>
<dbReference type="AlphaFoldDB" id="A0AA40CWQ0"/>
<proteinExistence type="predicted"/>
<dbReference type="Gene3D" id="3.10.10.10">
    <property type="entry name" value="HIV Type 1 Reverse Transcriptase, subunit A, domain 1"/>
    <property type="match status" value="1"/>
</dbReference>
<dbReference type="InterPro" id="IPR043128">
    <property type="entry name" value="Rev_trsase/Diguanyl_cyclase"/>
</dbReference>
<reference evidence="3" key="1">
    <citation type="submission" date="2023-06" db="EMBL/GenBank/DDBJ databases">
        <title>Genome-scale phylogeny and comparative genomics of the fungal order Sordariales.</title>
        <authorList>
            <consortium name="Lawrence Berkeley National Laboratory"/>
            <person name="Hensen N."/>
            <person name="Bonometti L."/>
            <person name="Westerberg I."/>
            <person name="Brannstrom I.O."/>
            <person name="Guillou S."/>
            <person name="Cros-Aarteil S."/>
            <person name="Calhoun S."/>
            <person name="Haridas S."/>
            <person name="Kuo A."/>
            <person name="Mondo S."/>
            <person name="Pangilinan J."/>
            <person name="Riley R."/>
            <person name="Labutti K."/>
            <person name="Andreopoulos B."/>
            <person name="Lipzen A."/>
            <person name="Chen C."/>
            <person name="Yanf M."/>
            <person name="Daum C."/>
            <person name="Ng V."/>
            <person name="Clum A."/>
            <person name="Steindorff A."/>
            <person name="Ohm R."/>
            <person name="Martin F."/>
            <person name="Silar P."/>
            <person name="Natvig D."/>
            <person name="Lalanne C."/>
            <person name="Gautier V."/>
            <person name="Ament-Velasquez S.L."/>
            <person name="Kruys A."/>
            <person name="Hutchinson M.I."/>
            <person name="Powell A.J."/>
            <person name="Barry K."/>
            <person name="Miller A.N."/>
            <person name="Grigoriev I.V."/>
            <person name="Debuchy R."/>
            <person name="Gladieux P."/>
            <person name="Thoren M.H."/>
            <person name="Johannesson H."/>
        </authorList>
    </citation>
    <scope>NUCLEOTIDE SEQUENCE</scope>
    <source>
        <strain evidence="3">CBS 307.81</strain>
    </source>
</reference>
<comment type="subcellular location">
    <subcellularLocation>
        <location evidence="1">Mitochondrion</location>
    </subcellularLocation>
</comment>